<comment type="catalytic activity">
    <reaction evidence="16">
        <text>(6R)-5,10-methylene-5,6,7,8-tetrahydrofolate + 3-methyl-2-oxobutanoate + H2O = 2-dehydropantoate + (6S)-5,6,7,8-tetrahydrofolate</text>
        <dbReference type="Rhea" id="RHEA:11824"/>
        <dbReference type="ChEBI" id="CHEBI:11561"/>
        <dbReference type="ChEBI" id="CHEBI:11851"/>
        <dbReference type="ChEBI" id="CHEBI:15377"/>
        <dbReference type="ChEBI" id="CHEBI:15636"/>
        <dbReference type="ChEBI" id="CHEBI:57453"/>
        <dbReference type="EC" id="2.1.2.11"/>
    </reaction>
</comment>
<dbReference type="InterPro" id="IPR003721">
    <property type="entry name" value="Pantoate_ligase"/>
</dbReference>
<dbReference type="SUPFAM" id="SSF51621">
    <property type="entry name" value="Phosphoenolpyruvate/pyruvate domain"/>
    <property type="match status" value="1"/>
</dbReference>
<evidence type="ECO:0000313" key="18">
    <source>
        <dbReference type="Proteomes" id="UP000030665"/>
    </source>
</evidence>
<evidence type="ECO:0000256" key="8">
    <source>
        <dbReference type="ARBA" id="ARBA00022598"/>
    </source>
</evidence>
<keyword evidence="8 17" id="KW-0436">Ligase</keyword>
<dbReference type="PANTHER" id="PTHR20881:SF0">
    <property type="entry name" value="3-METHYL-2-OXOBUTANOATE HYDROXYMETHYLTRANSFERASE"/>
    <property type="match status" value="1"/>
</dbReference>
<dbReference type="GO" id="GO:0000287">
    <property type="term" value="F:magnesium ion binding"/>
    <property type="evidence" value="ECO:0007669"/>
    <property type="project" value="TreeGrafter"/>
</dbReference>
<dbReference type="NCBIfam" id="TIGR00222">
    <property type="entry name" value="panB"/>
    <property type="match status" value="1"/>
</dbReference>
<dbReference type="FunFam" id="3.30.1300.10:FF:000001">
    <property type="entry name" value="Pantothenate synthetase"/>
    <property type="match status" value="1"/>
</dbReference>
<dbReference type="HAMAP" id="MF_00158">
    <property type="entry name" value="PanC"/>
    <property type="match status" value="1"/>
</dbReference>
<comment type="similarity">
    <text evidence="3">Belongs to the PanB family.</text>
</comment>
<dbReference type="GO" id="GO:0005737">
    <property type="term" value="C:cytoplasm"/>
    <property type="evidence" value="ECO:0007669"/>
    <property type="project" value="TreeGrafter"/>
</dbReference>
<dbReference type="EC" id="2.1.2.11" evidence="6"/>
<gene>
    <name evidence="17" type="ORF">TTRE_0000560001</name>
</gene>
<dbReference type="Gene3D" id="3.20.20.60">
    <property type="entry name" value="Phosphoenolpyruvate-binding domains"/>
    <property type="match status" value="1"/>
</dbReference>
<sequence>MQKQKEQGDKISMLTAYDYSTAKLMDQAGINSLLVGDSLGMVMLGYEDTLSVTMEDMIHHSRAVANGAQNALVVTDLPFMSYHISIPDAVANAGRLIKEGHAAAVKLEGGEAFSETIQAITRASIPVMGHIGLTPQSIHAFGGFKVQGKTIEAAQKILQDALAVEKAGAFAIVLEAIPADLAALITKKLTIPTIGIGAGNQTDGQVLVYQDMLGMYGEMQPKFYRTGNHRSIGERNKTLKTVKTIEEVRNQVKAWRQAGQSIGFVPTMGALHEGHRSLMEKAKQDNDHVIVSIFVNPTQFSPNEDLASYPRKLQADQALCSAAGVALIFHPEVEEMYPAGFNTYVESFGVTEVLEGASRPAHFRGVTTVVLKLIQITQPDRVYFGQKDAQQVAVVQQMTRDLNIPVDIIACPIIREADGLAKSSRNSYLNPAERQAALVLSRALKLAQEQLSAGVRNSQALIQAMTAEIASEPLAKIDYIEIVNQKTLQKVDTIDSAILVPIAVYIGKTRLIDNFYWEE</sequence>
<evidence type="ECO:0000256" key="13">
    <source>
        <dbReference type="ARBA" id="ARBA00029902"/>
    </source>
</evidence>
<evidence type="ECO:0000256" key="6">
    <source>
        <dbReference type="ARBA" id="ARBA00012618"/>
    </source>
</evidence>
<evidence type="ECO:0000256" key="10">
    <source>
        <dbReference type="ARBA" id="ARBA00022679"/>
    </source>
</evidence>
<evidence type="ECO:0000256" key="2">
    <source>
        <dbReference type="ARBA" id="ARBA00005033"/>
    </source>
</evidence>
<dbReference type="GO" id="GO:0005524">
    <property type="term" value="F:ATP binding"/>
    <property type="evidence" value="ECO:0007669"/>
    <property type="project" value="UniProtKB-KW"/>
</dbReference>
<dbReference type="AlphaFoldDB" id="A0A077ZBV6"/>
<dbReference type="InterPro" id="IPR003700">
    <property type="entry name" value="Pantoate_hydroxy_MeTrfase"/>
</dbReference>
<dbReference type="Proteomes" id="UP000030665">
    <property type="component" value="Unassembled WGS sequence"/>
</dbReference>
<accession>A0A077ZBV6</accession>
<evidence type="ECO:0000256" key="4">
    <source>
        <dbReference type="ARBA" id="ARBA00009256"/>
    </source>
</evidence>
<proteinExistence type="inferred from homology"/>
<keyword evidence="18" id="KW-1185">Reference proteome</keyword>
<evidence type="ECO:0000256" key="12">
    <source>
        <dbReference type="ARBA" id="ARBA00022840"/>
    </source>
</evidence>
<reference evidence="17" key="1">
    <citation type="submission" date="2014-01" db="EMBL/GenBank/DDBJ databases">
        <authorList>
            <person name="Aslett M."/>
        </authorList>
    </citation>
    <scope>NUCLEOTIDE SEQUENCE</scope>
</reference>
<evidence type="ECO:0000313" key="17">
    <source>
        <dbReference type="EMBL" id="CDW57309.1"/>
    </source>
</evidence>
<dbReference type="InterPro" id="IPR040442">
    <property type="entry name" value="Pyrv_kinase-like_dom_sf"/>
</dbReference>
<dbReference type="OrthoDB" id="425211at2759"/>
<dbReference type="EC" id="6.3.2.1" evidence="5"/>
<dbReference type="InterPro" id="IPR015813">
    <property type="entry name" value="Pyrv/PenolPyrv_kinase-like_dom"/>
</dbReference>
<dbReference type="GO" id="GO:0004592">
    <property type="term" value="F:pantoate-beta-alanine ligase activity"/>
    <property type="evidence" value="ECO:0007669"/>
    <property type="project" value="UniProtKB-EC"/>
</dbReference>
<dbReference type="UniPathway" id="UPA00028">
    <property type="reaction ID" value="UER00003"/>
</dbReference>
<evidence type="ECO:0000256" key="3">
    <source>
        <dbReference type="ARBA" id="ARBA00008676"/>
    </source>
</evidence>
<evidence type="ECO:0000256" key="14">
    <source>
        <dbReference type="ARBA" id="ARBA00032806"/>
    </source>
</evidence>
<evidence type="ECO:0000256" key="7">
    <source>
        <dbReference type="ARBA" id="ARBA00015647"/>
    </source>
</evidence>
<dbReference type="Pfam" id="PF02548">
    <property type="entry name" value="Pantoate_transf"/>
    <property type="match status" value="1"/>
</dbReference>
<dbReference type="SUPFAM" id="SSF52374">
    <property type="entry name" value="Nucleotidylyl transferase"/>
    <property type="match status" value="1"/>
</dbReference>
<dbReference type="InterPro" id="IPR004821">
    <property type="entry name" value="Cyt_trans-like"/>
</dbReference>
<evidence type="ECO:0000256" key="16">
    <source>
        <dbReference type="ARBA" id="ARBA00049172"/>
    </source>
</evidence>
<dbReference type="Gene3D" id="3.30.1300.10">
    <property type="entry name" value="Pantoate-beta-alanine ligase, C-terminal domain"/>
    <property type="match status" value="1"/>
</dbReference>
<dbReference type="FunFam" id="3.40.50.620:FF:000013">
    <property type="entry name" value="Pantothenate synthetase"/>
    <property type="match status" value="1"/>
</dbReference>
<dbReference type="CDD" id="cd06557">
    <property type="entry name" value="KPHMT-like"/>
    <property type="match status" value="1"/>
</dbReference>
<dbReference type="PANTHER" id="PTHR20881">
    <property type="entry name" value="3-METHYL-2-OXOBUTANOATE HYDROXYMETHYLTRANSFERASE"/>
    <property type="match status" value="1"/>
</dbReference>
<name>A0A077ZBV6_TRITR</name>
<comment type="similarity">
    <text evidence="4">Belongs to the pantothenate synthetase family.</text>
</comment>
<dbReference type="NCBIfam" id="TIGR00018">
    <property type="entry name" value="panC"/>
    <property type="match status" value="1"/>
</dbReference>
<evidence type="ECO:0000256" key="15">
    <source>
        <dbReference type="ARBA" id="ARBA00048258"/>
    </source>
</evidence>
<comment type="catalytic activity">
    <reaction evidence="15">
        <text>(R)-pantoate + beta-alanine + ATP = (R)-pantothenate + AMP + diphosphate + H(+)</text>
        <dbReference type="Rhea" id="RHEA:10912"/>
        <dbReference type="ChEBI" id="CHEBI:15378"/>
        <dbReference type="ChEBI" id="CHEBI:15980"/>
        <dbReference type="ChEBI" id="CHEBI:29032"/>
        <dbReference type="ChEBI" id="CHEBI:30616"/>
        <dbReference type="ChEBI" id="CHEBI:33019"/>
        <dbReference type="ChEBI" id="CHEBI:57966"/>
        <dbReference type="ChEBI" id="CHEBI:456215"/>
        <dbReference type="EC" id="6.3.2.1"/>
    </reaction>
</comment>
<evidence type="ECO:0000256" key="1">
    <source>
        <dbReference type="ARBA" id="ARBA00004990"/>
    </source>
</evidence>
<dbReference type="EMBL" id="HG806148">
    <property type="protein sequence ID" value="CDW57309.1"/>
    <property type="molecule type" value="Genomic_DNA"/>
</dbReference>
<dbReference type="NCBIfam" id="TIGR00125">
    <property type="entry name" value="cyt_tran_rel"/>
    <property type="match status" value="1"/>
</dbReference>
<evidence type="ECO:0000256" key="11">
    <source>
        <dbReference type="ARBA" id="ARBA00022741"/>
    </source>
</evidence>
<dbReference type="STRING" id="36087.A0A077ZBV6"/>
<keyword evidence="10" id="KW-0808">Transferase</keyword>
<dbReference type="GO" id="GO:0003864">
    <property type="term" value="F:3-methyl-2-oxobutanoate hydroxymethyltransferase activity"/>
    <property type="evidence" value="ECO:0007669"/>
    <property type="project" value="UniProtKB-EC"/>
</dbReference>
<dbReference type="CDD" id="cd00560">
    <property type="entry name" value="PanC"/>
    <property type="match status" value="1"/>
</dbReference>
<comment type="pathway">
    <text evidence="2">Cofactor biosynthesis; (R)-pantothenate biosynthesis; (R)-pantoate from 3-methyl-2-oxobutanoate: step 1/2.</text>
</comment>
<dbReference type="HAMAP" id="MF_00156">
    <property type="entry name" value="PanB"/>
    <property type="match status" value="1"/>
</dbReference>
<dbReference type="FunFam" id="3.20.20.60:FF:000003">
    <property type="entry name" value="3-methyl-2-oxobutanoate hydroxymethyltransferase"/>
    <property type="match status" value="1"/>
</dbReference>
<keyword evidence="12" id="KW-0067">ATP-binding</keyword>
<evidence type="ECO:0000256" key="9">
    <source>
        <dbReference type="ARBA" id="ARBA00022655"/>
    </source>
</evidence>
<keyword evidence="11" id="KW-0547">Nucleotide-binding</keyword>
<organism evidence="17 18">
    <name type="scientific">Trichuris trichiura</name>
    <name type="common">Whipworm</name>
    <name type="synonym">Trichocephalus trichiurus</name>
    <dbReference type="NCBI Taxonomy" id="36087"/>
    <lineage>
        <taxon>Eukaryota</taxon>
        <taxon>Metazoa</taxon>
        <taxon>Ecdysozoa</taxon>
        <taxon>Nematoda</taxon>
        <taxon>Enoplea</taxon>
        <taxon>Dorylaimia</taxon>
        <taxon>Trichinellida</taxon>
        <taxon>Trichuridae</taxon>
        <taxon>Trichuris</taxon>
    </lineage>
</organism>
<evidence type="ECO:0000256" key="5">
    <source>
        <dbReference type="ARBA" id="ARBA00012219"/>
    </source>
</evidence>
<comment type="pathway">
    <text evidence="1">Cofactor biosynthesis; (R)-pantothenate biosynthesis; (R)-pantothenate from (R)-pantoate and beta-alanine: step 1/1.</text>
</comment>
<dbReference type="GO" id="GO:0015940">
    <property type="term" value="P:pantothenate biosynthetic process"/>
    <property type="evidence" value="ECO:0007669"/>
    <property type="project" value="UniProtKB-UniPathway"/>
</dbReference>
<protein>
    <recommendedName>
        <fullName evidence="7">Pantoate--beta-alanine ligase</fullName>
        <ecNumber evidence="6">2.1.2.11</ecNumber>
        <ecNumber evidence="5">6.3.2.1</ecNumber>
    </recommendedName>
    <alternativeName>
        <fullName evidence="14">Pantoate-activating enzyme</fullName>
    </alternativeName>
    <alternativeName>
        <fullName evidence="13">Pantothenate synthetase</fullName>
    </alternativeName>
</protein>
<dbReference type="NCBIfam" id="NF001452">
    <property type="entry name" value="PRK00311.1"/>
    <property type="match status" value="1"/>
</dbReference>
<reference evidence="17" key="2">
    <citation type="submission" date="2014-03" db="EMBL/GenBank/DDBJ databases">
        <title>The whipworm genome and dual-species transcriptomics of an intimate host-pathogen interaction.</title>
        <authorList>
            <person name="Foth B.J."/>
            <person name="Tsai I.J."/>
            <person name="Reid A.J."/>
            <person name="Bancroft A.J."/>
            <person name="Nichol S."/>
            <person name="Tracey A."/>
            <person name="Holroyd N."/>
            <person name="Cotton J.A."/>
            <person name="Stanley E.J."/>
            <person name="Zarowiecki M."/>
            <person name="Liu J.Z."/>
            <person name="Huckvale T."/>
            <person name="Cooper P.J."/>
            <person name="Grencis R.K."/>
            <person name="Berriman M."/>
        </authorList>
    </citation>
    <scope>NUCLEOTIDE SEQUENCE [LARGE SCALE GENOMIC DNA]</scope>
</reference>
<dbReference type="Pfam" id="PF02569">
    <property type="entry name" value="Pantoate_ligase"/>
    <property type="match status" value="1"/>
</dbReference>
<keyword evidence="9" id="KW-0566">Pantothenate biosynthesis</keyword>
<dbReference type="InterPro" id="IPR042176">
    <property type="entry name" value="Pantoate_ligase_C"/>
</dbReference>